<comment type="caution">
    <text evidence="1">The sequence shown here is derived from an EMBL/GenBank/DDBJ whole genome shotgun (WGS) entry which is preliminary data.</text>
</comment>
<protein>
    <submittedName>
        <fullName evidence="1">Uncharacterized protein</fullName>
    </submittedName>
</protein>
<gene>
    <name evidence="1" type="ORF">FEZ63_17215</name>
</gene>
<evidence type="ECO:0000313" key="2">
    <source>
        <dbReference type="Proteomes" id="UP000325684"/>
    </source>
</evidence>
<dbReference type="AlphaFoldDB" id="A0A5N3P7X4"/>
<sequence>MPQSRRNRREILHGPDICRDQIEQKIIRAYVQLAVAQDCNDGFRIVMLARFGGLEVRLTKTPQAGAPPSLPSYWLEIYSRKSGSTIDRFECLEFDEGELAAAVEFVCRAKQRHQALN</sequence>
<evidence type="ECO:0000313" key="1">
    <source>
        <dbReference type="EMBL" id="KAB0265751.1"/>
    </source>
</evidence>
<name>A0A5N3P7X4_9HYPH</name>
<organism evidence="1 2">
    <name type="scientific">Microvirga brassicacearum</name>
    <dbReference type="NCBI Taxonomy" id="2580413"/>
    <lineage>
        <taxon>Bacteria</taxon>
        <taxon>Pseudomonadati</taxon>
        <taxon>Pseudomonadota</taxon>
        <taxon>Alphaproteobacteria</taxon>
        <taxon>Hyphomicrobiales</taxon>
        <taxon>Methylobacteriaceae</taxon>
        <taxon>Microvirga</taxon>
    </lineage>
</organism>
<dbReference type="Proteomes" id="UP000325684">
    <property type="component" value="Unassembled WGS sequence"/>
</dbReference>
<accession>A0A5N3P7X4</accession>
<reference evidence="1 2" key="1">
    <citation type="journal article" date="2019" name="Microorganisms">
        <title>Genome Insights into the Novel Species Microvirga brassicacearum, a Rapeseed Endophyte with Biotechnological Potential.</title>
        <authorList>
            <person name="Jimenez-Gomez A."/>
            <person name="Saati-Santamaria Z."/>
            <person name="Igual J.M."/>
            <person name="Rivas R."/>
            <person name="Mateos P.F."/>
            <person name="Garcia-Fraile P."/>
        </authorList>
    </citation>
    <scope>NUCLEOTIDE SEQUENCE [LARGE SCALE GENOMIC DNA]</scope>
    <source>
        <strain evidence="1 2">CDVBN77</strain>
    </source>
</reference>
<keyword evidence="2" id="KW-1185">Reference proteome</keyword>
<dbReference type="EMBL" id="VCMV01000029">
    <property type="protein sequence ID" value="KAB0265751.1"/>
    <property type="molecule type" value="Genomic_DNA"/>
</dbReference>
<dbReference type="OrthoDB" id="8020606at2"/>
<proteinExistence type="predicted"/>
<dbReference type="RefSeq" id="WP_150946735.1">
    <property type="nucleotide sequence ID" value="NZ_VCMV01000029.1"/>
</dbReference>